<feature type="binding site" evidence="7 8">
    <location>
        <position position="29"/>
    </location>
    <ligand>
        <name>S-adenosyl-L-methionine</name>
        <dbReference type="ChEBI" id="CHEBI:59789"/>
    </ligand>
</feature>
<dbReference type="SUPFAM" id="SSF53335">
    <property type="entry name" value="S-adenosyl-L-methionine-dependent methyltransferases"/>
    <property type="match status" value="1"/>
</dbReference>
<feature type="domain" description="Ribosomal RNA adenine methylase transferase N-terminal" evidence="9">
    <location>
        <begin position="34"/>
        <end position="209"/>
    </location>
</feature>
<dbReference type="AlphaFoldDB" id="A0A0B4S1B0"/>
<evidence type="ECO:0000256" key="5">
    <source>
        <dbReference type="ARBA" id="ARBA00022691"/>
    </source>
</evidence>
<dbReference type="EC" id="2.1.1.182" evidence="7"/>
<dbReference type="InterPro" id="IPR001737">
    <property type="entry name" value="KsgA/Erm"/>
</dbReference>
<evidence type="ECO:0000259" key="9">
    <source>
        <dbReference type="SMART" id="SM00650"/>
    </source>
</evidence>
<dbReference type="InterPro" id="IPR023165">
    <property type="entry name" value="rRNA_Ade_diMease-like_C"/>
</dbReference>
<dbReference type="InterPro" id="IPR020596">
    <property type="entry name" value="rRNA_Ade_Mease_Trfase_CS"/>
</dbReference>
<comment type="function">
    <text evidence="7">Specifically dimethylates two adjacent adenosines (A1518 and A1519) in the loop of a conserved hairpin near the 3'-end of 16S rRNA in the 30S particle. May play a critical role in biogenesis of 30S subunits.</text>
</comment>
<dbReference type="PANTHER" id="PTHR11727">
    <property type="entry name" value="DIMETHYLADENOSINE TRANSFERASE"/>
    <property type="match status" value="1"/>
</dbReference>
<evidence type="ECO:0000256" key="3">
    <source>
        <dbReference type="ARBA" id="ARBA00022603"/>
    </source>
</evidence>
<comment type="similarity">
    <text evidence="7">Belongs to the class I-like SAM-binding methyltransferase superfamily. rRNA adenine N(6)-methyltransferase family. RsmA subfamily.</text>
</comment>
<comment type="catalytic activity">
    <reaction evidence="7">
        <text>adenosine(1518)/adenosine(1519) in 16S rRNA + 4 S-adenosyl-L-methionine = N(6)-dimethyladenosine(1518)/N(6)-dimethyladenosine(1519) in 16S rRNA + 4 S-adenosyl-L-homocysteine + 4 H(+)</text>
        <dbReference type="Rhea" id="RHEA:19609"/>
        <dbReference type="Rhea" id="RHEA-COMP:10232"/>
        <dbReference type="Rhea" id="RHEA-COMP:10233"/>
        <dbReference type="ChEBI" id="CHEBI:15378"/>
        <dbReference type="ChEBI" id="CHEBI:57856"/>
        <dbReference type="ChEBI" id="CHEBI:59789"/>
        <dbReference type="ChEBI" id="CHEBI:74411"/>
        <dbReference type="ChEBI" id="CHEBI:74493"/>
        <dbReference type="EC" id="2.1.1.182"/>
    </reaction>
</comment>
<evidence type="ECO:0000256" key="7">
    <source>
        <dbReference type="HAMAP-Rule" id="MF_00607"/>
    </source>
</evidence>
<evidence type="ECO:0000256" key="1">
    <source>
        <dbReference type="ARBA" id="ARBA00022490"/>
    </source>
</evidence>
<dbReference type="PROSITE" id="PS01131">
    <property type="entry name" value="RRNA_A_DIMETH"/>
    <property type="match status" value="1"/>
</dbReference>
<dbReference type="FunFam" id="3.40.50.150:FF:000023">
    <property type="entry name" value="Ribosomal RNA small subunit methyltransferase A"/>
    <property type="match status" value="1"/>
</dbReference>
<keyword evidence="2 7" id="KW-0698">rRNA processing</keyword>
<comment type="subcellular location">
    <subcellularLocation>
        <location evidence="7">Cytoplasm</location>
    </subcellularLocation>
</comment>
<feature type="binding site" evidence="7 8">
    <location>
        <position position="124"/>
    </location>
    <ligand>
        <name>S-adenosyl-L-methionine</name>
        <dbReference type="ChEBI" id="CHEBI:59789"/>
    </ligand>
</feature>
<dbReference type="InterPro" id="IPR011530">
    <property type="entry name" value="rRNA_adenine_dimethylase"/>
</dbReference>
<dbReference type="Proteomes" id="UP000031386">
    <property type="component" value="Chromosome"/>
</dbReference>
<evidence type="ECO:0000256" key="8">
    <source>
        <dbReference type="PROSITE-ProRule" id="PRU01026"/>
    </source>
</evidence>
<keyword evidence="1 7" id="KW-0963">Cytoplasm</keyword>
<dbReference type="InterPro" id="IPR020598">
    <property type="entry name" value="rRNA_Ade_methylase_Trfase_N"/>
</dbReference>
<feature type="binding site" evidence="7 8">
    <location>
        <position position="27"/>
    </location>
    <ligand>
        <name>S-adenosyl-L-methionine</name>
        <dbReference type="ChEBI" id="CHEBI:59789"/>
    </ligand>
</feature>
<dbReference type="CDD" id="cd02440">
    <property type="entry name" value="AdoMet_MTases"/>
    <property type="match status" value="1"/>
</dbReference>
<dbReference type="GO" id="GO:0052908">
    <property type="term" value="F:16S rRNA (adenine(1518)-N(6)/adenine(1519)-N(6))-dimethyltransferase activity"/>
    <property type="evidence" value="ECO:0007669"/>
    <property type="project" value="UniProtKB-EC"/>
</dbReference>
<dbReference type="SMART" id="SM00650">
    <property type="entry name" value="rADc"/>
    <property type="match status" value="1"/>
</dbReference>
<sequence>MDLYKLSVIKEICDKFGFSFSKNFGQNFLTDRNILEKIVEVSAVDKDYGVIEIGPGFGVLTKFLLEKAGKVVSIEIDTRLKEVLDYTLSEYDNFEFVQSDALKIDLKKLIEEKFTQKKIVVVANLPYYVTTPIITKLLESDLDLESITIMVQKEVAQRLVADENSKDNSSISMFVKYYADANIAFNVSRNVFVPPPNVDSAVVNMKLKKERFEYEKTMFKLIKNGFENRRKTILNSFCKSGIEKEKIIKVLEKLDINTRIRAEKLSLKDFKNIAREYENL</sequence>
<accession>A0A0B4S1B0</accession>
<dbReference type="OrthoDB" id="9814755at2"/>
<dbReference type="PANTHER" id="PTHR11727:SF7">
    <property type="entry name" value="DIMETHYLADENOSINE TRANSFERASE-RELATED"/>
    <property type="match status" value="1"/>
</dbReference>
<proteinExistence type="inferred from homology"/>
<keyword evidence="4 7" id="KW-0808">Transferase</keyword>
<evidence type="ECO:0000313" key="11">
    <source>
        <dbReference type="Proteomes" id="UP000031386"/>
    </source>
</evidence>
<protein>
    <recommendedName>
        <fullName evidence="7">Ribosomal RNA small subunit methyltransferase A</fullName>
        <ecNumber evidence="7">2.1.1.182</ecNumber>
    </recommendedName>
    <alternativeName>
        <fullName evidence="7">16S rRNA (adenine(1518)-N(6)/adenine(1519)-N(6))-dimethyltransferase</fullName>
    </alternativeName>
    <alternativeName>
        <fullName evidence="7">16S rRNA dimethyladenosine transferase</fullName>
    </alternativeName>
    <alternativeName>
        <fullName evidence="7">16S rRNA dimethylase</fullName>
    </alternativeName>
    <alternativeName>
        <fullName evidence="7">S-adenosylmethionine-6-N', N'-adenosyl(rRNA) dimethyltransferase</fullName>
    </alternativeName>
</protein>
<name>A0A0B4S1B0_9FIRM</name>
<dbReference type="GO" id="GO:0005829">
    <property type="term" value="C:cytosol"/>
    <property type="evidence" value="ECO:0007669"/>
    <property type="project" value="TreeGrafter"/>
</dbReference>
<evidence type="ECO:0000256" key="4">
    <source>
        <dbReference type="ARBA" id="ARBA00022679"/>
    </source>
</evidence>
<evidence type="ECO:0000313" key="10">
    <source>
        <dbReference type="EMBL" id="AIZ36314.1"/>
    </source>
</evidence>
<dbReference type="PROSITE" id="PS51689">
    <property type="entry name" value="SAM_RNA_A_N6_MT"/>
    <property type="match status" value="1"/>
</dbReference>
<dbReference type="NCBIfam" id="TIGR00755">
    <property type="entry name" value="ksgA"/>
    <property type="match status" value="1"/>
</dbReference>
<keyword evidence="11" id="KW-1185">Reference proteome</keyword>
<dbReference type="Pfam" id="PF00398">
    <property type="entry name" value="RrnaAD"/>
    <property type="match status" value="1"/>
</dbReference>
<dbReference type="EMBL" id="CP009761">
    <property type="protein sequence ID" value="AIZ36314.1"/>
    <property type="molecule type" value="Genomic_DNA"/>
</dbReference>
<evidence type="ECO:0000256" key="2">
    <source>
        <dbReference type="ARBA" id="ARBA00022552"/>
    </source>
</evidence>
<feature type="binding site" evidence="7 8">
    <location>
        <position position="75"/>
    </location>
    <ligand>
        <name>S-adenosyl-L-methionine</name>
        <dbReference type="ChEBI" id="CHEBI:59789"/>
    </ligand>
</feature>
<dbReference type="GO" id="GO:0003723">
    <property type="term" value="F:RNA binding"/>
    <property type="evidence" value="ECO:0007669"/>
    <property type="project" value="UniProtKB-UniRule"/>
</dbReference>
<evidence type="ECO:0000256" key="6">
    <source>
        <dbReference type="ARBA" id="ARBA00022884"/>
    </source>
</evidence>
<dbReference type="HAMAP" id="MF_00607">
    <property type="entry name" value="16SrRNA_methyltr_A"/>
    <property type="match status" value="1"/>
</dbReference>
<keyword evidence="6 7" id="KW-0694">RNA-binding</keyword>
<feature type="binding site" evidence="7 8">
    <location>
        <position position="54"/>
    </location>
    <ligand>
        <name>S-adenosyl-L-methionine</name>
        <dbReference type="ChEBI" id="CHEBI:59789"/>
    </ligand>
</feature>
<dbReference type="Gene3D" id="1.10.8.100">
    <property type="entry name" value="Ribosomal RNA adenine dimethylase-like, domain 2"/>
    <property type="match status" value="1"/>
</dbReference>
<dbReference type="STRING" id="33033.NW74_02665"/>
<feature type="binding site" evidence="7 8">
    <location>
        <position position="100"/>
    </location>
    <ligand>
        <name>S-adenosyl-L-methionine</name>
        <dbReference type="ChEBI" id="CHEBI:59789"/>
    </ligand>
</feature>
<dbReference type="KEGG" id="pmic:NW74_02665"/>
<keyword evidence="3 7" id="KW-0489">Methyltransferase</keyword>
<dbReference type="Gene3D" id="3.40.50.150">
    <property type="entry name" value="Vaccinia Virus protein VP39"/>
    <property type="match status" value="1"/>
</dbReference>
<reference evidence="10 11" key="1">
    <citation type="submission" date="2014-10" db="EMBL/GenBank/DDBJ databases">
        <title>Complete genome sequence of Parvimonas micra KCOM 1535 (= ChDC B708).</title>
        <authorList>
            <person name="Kook J.-K."/>
            <person name="Park S.-N."/>
            <person name="Lim Y.K."/>
            <person name="Roh H."/>
        </authorList>
    </citation>
    <scope>NUCLEOTIDE SEQUENCE [LARGE SCALE GENOMIC DNA]</scope>
    <source>
        <strain evidence="11">KCOM 1535 / ChDC B708</strain>
    </source>
</reference>
<dbReference type="InterPro" id="IPR029063">
    <property type="entry name" value="SAM-dependent_MTases_sf"/>
</dbReference>
<gene>
    <name evidence="7" type="primary">rsmA</name>
    <name evidence="7" type="synonym">ksgA</name>
    <name evidence="10" type="ORF">NW74_02665</name>
</gene>
<keyword evidence="5 7" id="KW-0949">S-adenosyl-L-methionine</keyword>
<dbReference type="RefSeq" id="WP_041953700.1">
    <property type="nucleotide sequence ID" value="NZ_CP009761.1"/>
</dbReference>
<organism evidence="10 11">
    <name type="scientific">Parvimonas micra</name>
    <dbReference type="NCBI Taxonomy" id="33033"/>
    <lineage>
        <taxon>Bacteria</taxon>
        <taxon>Bacillati</taxon>
        <taxon>Bacillota</taxon>
        <taxon>Tissierellia</taxon>
        <taxon>Tissierellales</taxon>
        <taxon>Peptoniphilaceae</taxon>
        <taxon>Parvimonas</taxon>
    </lineage>
</organism>